<feature type="compositionally biased region" description="Polar residues" evidence="1">
    <location>
        <begin position="242"/>
        <end position="254"/>
    </location>
</feature>
<evidence type="ECO:0000256" key="1">
    <source>
        <dbReference type="SAM" id="MobiDB-lite"/>
    </source>
</evidence>
<evidence type="ECO:0000256" key="2">
    <source>
        <dbReference type="SAM" id="Phobius"/>
    </source>
</evidence>
<accession>A0A4Q8AJ76</accession>
<dbReference type="InterPro" id="IPR038750">
    <property type="entry name" value="YczE/YyaS-like"/>
</dbReference>
<proteinExistence type="predicted"/>
<sequence length="254" mass="26604">MTGRLPRRFAQLFLGLFLYGIGIALIVRGEIGAAPWDVLTQGIGIHTGLSFGLITVLTSAMVLLIWIPLRQKPGIGTVLNALLVGPSADVGLALIPAGLDLWVRILLFIAGLLVLAVATGLYIGAHFGPGPRDGLMTGLNARTGWAIWKVRTGIELTVVTLGWILGGNVGIGTAAFALLVGPLCQWAIPFFAVKPRATDAAATPSDPAASEPEQLDAEQFDAERLEAAQLEAELETELEGTATPSSPQLDSPAN</sequence>
<evidence type="ECO:0000313" key="3">
    <source>
        <dbReference type="EMBL" id="RZU63913.1"/>
    </source>
</evidence>
<feature type="transmembrane region" description="Helical" evidence="2">
    <location>
        <begin position="105"/>
        <end position="125"/>
    </location>
</feature>
<keyword evidence="2" id="KW-1133">Transmembrane helix</keyword>
<protein>
    <submittedName>
        <fullName evidence="3">Putative membrane protein YczE</fullName>
    </submittedName>
</protein>
<dbReference type="AlphaFoldDB" id="A0A4Q8AJ76"/>
<dbReference type="PANTHER" id="PTHR40078">
    <property type="entry name" value="INTEGRAL MEMBRANE PROTEIN-RELATED"/>
    <property type="match status" value="1"/>
</dbReference>
<reference evidence="3 4" key="1">
    <citation type="submission" date="2019-02" db="EMBL/GenBank/DDBJ databases">
        <title>Sequencing the genomes of 1000 actinobacteria strains.</title>
        <authorList>
            <person name="Klenk H.-P."/>
        </authorList>
    </citation>
    <scope>NUCLEOTIDE SEQUENCE [LARGE SCALE GENOMIC DNA]</scope>
    <source>
        <strain evidence="3 4">DSM 18319</strain>
    </source>
</reference>
<feature type="compositionally biased region" description="Low complexity" evidence="1">
    <location>
        <begin position="201"/>
        <end position="210"/>
    </location>
</feature>
<name>A0A4Q8AJ76_9MICO</name>
<dbReference type="Pfam" id="PF19700">
    <property type="entry name" value="DUF6198"/>
    <property type="match status" value="1"/>
</dbReference>
<feature type="region of interest" description="Disordered" evidence="1">
    <location>
        <begin position="201"/>
        <end position="254"/>
    </location>
</feature>
<dbReference type="RefSeq" id="WP_207226172.1">
    <property type="nucleotide sequence ID" value="NZ_SHLC01000001.1"/>
</dbReference>
<keyword evidence="2" id="KW-0472">Membrane</keyword>
<dbReference type="EMBL" id="SHLC01000001">
    <property type="protein sequence ID" value="RZU63913.1"/>
    <property type="molecule type" value="Genomic_DNA"/>
</dbReference>
<gene>
    <name evidence="3" type="ORF">EV379_0202</name>
</gene>
<dbReference type="PANTHER" id="PTHR40078:SF1">
    <property type="entry name" value="INTEGRAL MEMBRANE PROTEIN"/>
    <property type="match status" value="1"/>
</dbReference>
<keyword evidence="4" id="KW-1185">Reference proteome</keyword>
<feature type="transmembrane region" description="Helical" evidence="2">
    <location>
        <begin position="12"/>
        <end position="31"/>
    </location>
</feature>
<feature type="transmembrane region" description="Helical" evidence="2">
    <location>
        <begin position="43"/>
        <end position="66"/>
    </location>
</feature>
<comment type="caution">
    <text evidence="3">The sequence shown here is derived from an EMBL/GenBank/DDBJ whole genome shotgun (WGS) entry which is preliminary data.</text>
</comment>
<organism evidence="3 4">
    <name type="scientific">Microterricola gilva</name>
    <dbReference type="NCBI Taxonomy" id="393267"/>
    <lineage>
        <taxon>Bacteria</taxon>
        <taxon>Bacillati</taxon>
        <taxon>Actinomycetota</taxon>
        <taxon>Actinomycetes</taxon>
        <taxon>Micrococcales</taxon>
        <taxon>Microbacteriaceae</taxon>
        <taxon>Microterricola</taxon>
    </lineage>
</organism>
<feature type="transmembrane region" description="Helical" evidence="2">
    <location>
        <begin position="78"/>
        <end position="99"/>
    </location>
</feature>
<dbReference type="Proteomes" id="UP000291483">
    <property type="component" value="Unassembled WGS sequence"/>
</dbReference>
<evidence type="ECO:0000313" key="4">
    <source>
        <dbReference type="Proteomes" id="UP000291483"/>
    </source>
</evidence>
<keyword evidence="2" id="KW-0812">Transmembrane</keyword>